<proteinExistence type="predicted"/>
<dbReference type="Proteomes" id="UP000283497">
    <property type="component" value="Unassembled WGS sequence"/>
</dbReference>
<name>A0A415G764_9FIRM</name>
<gene>
    <name evidence="1" type="ORF">DW068_08205</name>
</gene>
<dbReference type="AlphaFoldDB" id="A0A415G764"/>
<protein>
    <submittedName>
        <fullName evidence="1">Uncharacterized protein</fullName>
    </submittedName>
</protein>
<organism evidence="1 2">
    <name type="scientific">Anaerobutyricum hallii</name>
    <dbReference type="NCBI Taxonomy" id="39488"/>
    <lineage>
        <taxon>Bacteria</taxon>
        <taxon>Bacillati</taxon>
        <taxon>Bacillota</taxon>
        <taxon>Clostridia</taxon>
        <taxon>Lachnospirales</taxon>
        <taxon>Lachnospiraceae</taxon>
        <taxon>Anaerobutyricum</taxon>
    </lineage>
</organism>
<sequence length="204" mass="24067">MIETYNIITIGVLDEDKKLVGITEENFKNLLKKAEKLDELQTRMKEIYGEGEELLETFVSGLEQYNSQQEEHPFKARLLTNETVDEWEAYQRAKNEERLIELPTKIIRDGVSCPMVYHFYNVPYPEEEDIEECHLFEYIYKDSQLYLSVSAGPYSTVSIEATEIGESVFFSKEEALRKIHEIHRDYEIVDDKVIPRQRTKQKKD</sequence>
<comment type="caution">
    <text evidence="1">The sequence shown here is derived from an EMBL/GenBank/DDBJ whole genome shotgun (WGS) entry which is preliminary data.</text>
</comment>
<reference evidence="1 2" key="1">
    <citation type="submission" date="2018-08" db="EMBL/GenBank/DDBJ databases">
        <title>A genome reference for cultivated species of the human gut microbiota.</title>
        <authorList>
            <person name="Zou Y."/>
            <person name="Xue W."/>
            <person name="Luo G."/>
        </authorList>
    </citation>
    <scope>NUCLEOTIDE SEQUENCE [LARGE SCALE GENOMIC DNA]</scope>
    <source>
        <strain evidence="1 2">AF45-14BH</strain>
    </source>
</reference>
<dbReference type="RefSeq" id="WP_118314531.1">
    <property type="nucleotide sequence ID" value="NZ_QRNJ01000028.1"/>
</dbReference>
<dbReference type="EMBL" id="QRNJ01000028">
    <property type="protein sequence ID" value="RHK39133.1"/>
    <property type="molecule type" value="Genomic_DNA"/>
</dbReference>
<evidence type="ECO:0000313" key="2">
    <source>
        <dbReference type="Proteomes" id="UP000283497"/>
    </source>
</evidence>
<accession>A0A415G764</accession>
<evidence type="ECO:0000313" key="1">
    <source>
        <dbReference type="EMBL" id="RHK39133.1"/>
    </source>
</evidence>